<proteinExistence type="predicted"/>
<dbReference type="OrthoDB" id="5948967at2759"/>
<evidence type="ECO:0000256" key="1">
    <source>
        <dbReference type="SAM" id="MobiDB-lite"/>
    </source>
</evidence>
<evidence type="ECO:0000313" key="2">
    <source>
        <dbReference type="EMBL" id="KAJ7385767.1"/>
    </source>
</evidence>
<accession>A0A9X0D3C7</accession>
<gene>
    <name evidence="2" type="ORF">OS493_013801</name>
</gene>
<dbReference type="Proteomes" id="UP001163046">
    <property type="component" value="Unassembled WGS sequence"/>
</dbReference>
<keyword evidence="3" id="KW-1185">Reference proteome</keyword>
<dbReference type="EMBL" id="MU825879">
    <property type="protein sequence ID" value="KAJ7385767.1"/>
    <property type="molecule type" value="Genomic_DNA"/>
</dbReference>
<dbReference type="AlphaFoldDB" id="A0A9X0D3C7"/>
<comment type="caution">
    <text evidence="2">The sequence shown here is derived from an EMBL/GenBank/DDBJ whole genome shotgun (WGS) entry which is preliminary data.</text>
</comment>
<organism evidence="2 3">
    <name type="scientific">Desmophyllum pertusum</name>
    <dbReference type="NCBI Taxonomy" id="174260"/>
    <lineage>
        <taxon>Eukaryota</taxon>
        <taxon>Metazoa</taxon>
        <taxon>Cnidaria</taxon>
        <taxon>Anthozoa</taxon>
        <taxon>Hexacorallia</taxon>
        <taxon>Scleractinia</taxon>
        <taxon>Caryophylliina</taxon>
        <taxon>Caryophylliidae</taxon>
        <taxon>Desmophyllum</taxon>
    </lineage>
</organism>
<feature type="region of interest" description="Disordered" evidence="1">
    <location>
        <begin position="1"/>
        <end position="21"/>
    </location>
</feature>
<sequence length="152" mass="17058">MRFVKTGAEIHSTSSHTAPGHLTLSVNKYANQANRHKESEAAADVAESSDDEVSGLLVNTLNTSTNLPSVLTEITSSQKLIQNKSRTSNESGPLKRTLDVNEYANDKKRRRPRLDFEKMQLSRNILVPVPRSDQSIFDEVYFRPIIAFNIDE</sequence>
<reference evidence="2" key="1">
    <citation type="submission" date="2023-01" db="EMBL/GenBank/DDBJ databases">
        <title>Genome assembly of the deep-sea coral Lophelia pertusa.</title>
        <authorList>
            <person name="Herrera S."/>
            <person name="Cordes E."/>
        </authorList>
    </citation>
    <scope>NUCLEOTIDE SEQUENCE</scope>
    <source>
        <strain evidence="2">USNM1676648</strain>
        <tissue evidence="2">Polyp</tissue>
    </source>
</reference>
<protein>
    <submittedName>
        <fullName evidence="2">Uncharacterized protein</fullName>
    </submittedName>
</protein>
<evidence type="ECO:0000313" key="3">
    <source>
        <dbReference type="Proteomes" id="UP001163046"/>
    </source>
</evidence>
<name>A0A9X0D3C7_9CNID</name>